<dbReference type="InterPro" id="IPR025970">
    <property type="entry name" value="SusE"/>
</dbReference>
<accession>A0ABV9KUI1</accession>
<protein>
    <submittedName>
        <fullName evidence="3">SusF/SusE family outer membrane protein</fullName>
    </submittedName>
</protein>
<dbReference type="RefSeq" id="WP_379995123.1">
    <property type="nucleotide sequence ID" value="NZ_JBHSGN010000061.1"/>
</dbReference>
<keyword evidence="4" id="KW-1185">Reference proteome</keyword>
<organism evidence="3 4">
    <name type="scientific">Dysgonomonas termitidis</name>
    <dbReference type="NCBI Taxonomy" id="1516126"/>
    <lineage>
        <taxon>Bacteria</taxon>
        <taxon>Pseudomonadati</taxon>
        <taxon>Bacteroidota</taxon>
        <taxon>Bacteroidia</taxon>
        <taxon>Bacteroidales</taxon>
        <taxon>Dysgonomonadaceae</taxon>
        <taxon>Dysgonomonas</taxon>
    </lineage>
</organism>
<dbReference type="Gene3D" id="2.60.40.3620">
    <property type="match status" value="2"/>
</dbReference>
<reference evidence="4" key="1">
    <citation type="journal article" date="2019" name="Int. J. Syst. Evol. Microbiol.">
        <title>The Global Catalogue of Microorganisms (GCM) 10K type strain sequencing project: providing services to taxonomists for standard genome sequencing and annotation.</title>
        <authorList>
            <consortium name="The Broad Institute Genomics Platform"/>
            <consortium name="The Broad Institute Genome Sequencing Center for Infectious Disease"/>
            <person name="Wu L."/>
            <person name="Ma J."/>
        </authorList>
    </citation>
    <scope>NUCLEOTIDE SEQUENCE [LARGE SCALE GENOMIC DNA]</scope>
    <source>
        <strain evidence="4">CCUG 66188</strain>
    </source>
</reference>
<gene>
    <name evidence="3" type="ORF">ACFO6W_08060</name>
</gene>
<dbReference type="Proteomes" id="UP001596023">
    <property type="component" value="Unassembled WGS sequence"/>
</dbReference>
<name>A0ABV9KUI1_9BACT</name>
<dbReference type="PROSITE" id="PS51257">
    <property type="entry name" value="PROKAR_LIPOPROTEIN"/>
    <property type="match status" value="1"/>
</dbReference>
<dbReference type="Pfam" id="PF14292">
    <property type="entry name" value="SusE"/>
    <property type="match status" value="1"/>
</dbReference>
<comment type="caution">
    <text evidence="3">The sequence shown here is derived from an EMBL/GenBank/DDBJ whole genome shotgun (WGS) entry which is preliminary data.</text>
</comment>
<feature type="signal peptide" evidence="1">
    <location>
        <begin position="1"/>
        <end position="21"/>
    </location>
</feature>
<evidence type="ECO:0000259" key="2">
    <source>
        <dbReference type="Pfam" id="PF14292"/>
    </source>
</evidence>
<feature type="domain" description="SusE outer membrane protein" evidence="2">
    <location>
        <begin position="34"/>
        <end position="132"/>
    </location>
</feature>
<evidence type="ECO:0000313" key="3">
    <source>
        <dbReference type="EMBL" id="MFC4673643.1"/>
    </source>
</evidence>
<feature type="chain" id="PRO_5045731381" evidence="1">
    <location>
        <begin position="22"/>
        <end position="381"/>
    </location>
</feature>
<dbReference type="EMBL" id="JBHSGN010000061">
    <property type="protein sequence ID" value="MFC4673643.1"/>
    <property type="molecule type" value="Genomic_DNA"/>
</dbReference>
<evidence type="ECO:0000256" key="1">
    <source>
        <dbReference type="SAM" id="SignalP"/>
    </source>
</evidence>
<proteinExistence type="predicted"/>
<keyword evidence="1" id="KW-0732">Signal</keyword>
<sequence length="381" mass="41386">MKKLNILLTSFIALFIFVACSNDDDHIKLNEGNLISPTLTEFESQQDFVVTASTNQKDVIGNIKWTEASFGINSPVTYAIVADTLESMATEVQITTFSTFDEKQDITIEMLNGAASSMTKESKPVKLYVAVKAYLGTTGDLAALYTAVKSVSFTCYFFNPKDPLYIVGDGLVGWGNDVANIGKDLQIFFANNSGKSDLIYTYTGFFHGGKGLKFPTLAGDWEKAYGTNGATLVPNGGGDYTTPATDGLYTLTANLNTLSVSMTPYTGETKTYTSIGIVGDAANGWPGDDNITDIEMTQVVAHVWVATDVDLKGDKVMKFRAEKKWDTNWGAPDEQELPFALGRPNGADIKISKSGKYYIALNDLTGHYAIILADDLPKKKD</sequence>
<evidence type="ECO:0000313" key="4">
    <source>
        <dbReference type="Proteomes" id="UP001596023"/>
    </source>
</evidence>